<comment type="function">
    <text evidence="1">Catalyzes the last step of tRNA splicing, the transfer of the splice junction 2'-phosphate from ligated tRNA to NAD to produce ADP-ribose 1''-2'' cyclic phosphate.</text>
</comment>
<feature type="non-terminal residue" evidence="8">
    <location>
        <position position="252"/>
    </location>
</feature>
<gene>
    <name evidence="8" type="ORF">SEPMUDRAFT_11369</name>
</gene>
<dbReference type="GO" id="GO:0000215">
    <property type="term" value="F:tRNA 2'-phosphotransferase activity"/>
    <property type="evidence" value="ECO:0007669"/>
    <property type="project" value="UniProtKB-EC"/>
</dbReference>
<dbReference type="SUPFAM" id="SSF56399">
    <property type="entry name" value="ADP-ribosylation"/>
    <property type="match status" value="1"/>
</dbReference>
<dbReference type="PANTHER" id="PTHR12684">
    <property type="entry name" value="PUTATIVE PHOSPHOTRANSFERASE"/>
    <property type="match status" value="1"/>
</dbReference>
<organism evidence="8 9">
    <name type="scientific">Sphaerulina musiva (strain SO2202)</name>
    <name type="common">Poplar stem canker fungus</name>
    <name type="synonym">Septoria musiva</name>
    <dbReference type="NCBI Taxonomy" id="692275"/>
    <lineage>
        <taxon>Eukaryota</taxon>
        <taxon>Fungi</taxon>
        <taxon>Dikarya</taxon>
        <taxon>Ascomycota</taxon>
        <taxon>Pezizomycotina</taxon>
        <taxon>Dothideomycetes</taxon>
        <taxon>Dothideomycetidae</taxon>
        <taxon>Mycosphaerellales</taxon>
        <taxon>Mycosphaerellaceae</taxon>
        <taxon>Sphaerulina</taxon>
    </lineage>
</organism>
<dbReference type="InterPro" id="IPR042081">
    <property type="entry name" value="RNA_2'-PTrans_C"/>
</dbReference>
<evidence type="ECO:0000256" key="2">
    <source>
        <dbReference type="ARBA" id="ARBA00009836"/>
    </source>
</evidence>
<keyword evidence="9" id="KW-1185">Reference proteome</keyword>
<dbReference type="EMBL" id="KB456260">
    <property type="protein sequence ID" value="EMF17431.1"/>
    <property type="molecule type" value="Genomic_DNA"/>
</dbReference>
<dbReference type="EC" id="2.7.1.160" evidence="3"/>
<dbReference type="HOGENOM" id="CLU_052998_0_0_1"/>
<dbReference type="PANTHER" id="PTHR12684:SF2">
    <property type="entry name" value="TRNA 2'-PHOSPHOTRANSFERASE 1"/>
    <property type="match status" value="1"/>
</dbReference>
<dbReference type="Gene3D" id="3.20.170.30">
    <property type="match status" value="1"/>
</dbReference>
<evidence type="ECO:0000256" key="5">
    <source>
        <dbReference type="ARBA" id="ARBA00023027"/>
    </source>
</evidence>
<evidence type="ECO:0000256" key="1">
    <source>
        <dbReference type="ARBA" id="ARBA00003343"/>
    </source>
</evidence>
<evidence type="ECO:0000313" key="9">
    <source>
        <dbReference type="Proteomes" id="UP000016931"/>
    </source>
</evidence>
<protein>
    <recommendedName>
        <fullName evidence="3">2'-phosphotransferase</fullName>
        <ecNumber evidence="3">2.7.1.160</ecNumber>
    </recommendedName>
</protein>
<dbReference type="InterPro" id="IPR002745">
    <property type="entry name" value="Ptrans_KptA/Tpt1"/>
</dbReference>
<dbReference type="STRING" id="692275.N1QJL8"/>
<evidence type="ECO:0000313" key="8">
    <source>
        <dbReference type="EMBL" id="EMF17431.1"/>
    </source>
</evidence>
<dbReference type="OrthoDB" id="419694at2759"/>
<evidence type="ECO:0000256" key="7">
    <source>
        <dbReference type="SAM" id="MobiDB-lite"/>
    </source>
</evidence>
<dbReference type="InterPro" id="IPR042080">
    <property type="entry name" value="RNA_2'-PTrans_N"/>
</dbReference>
<comment type="catalytic activity">
    <reaction evidence="6">
        <text>2'-phospho-[ligated tRNA] + NAD(+) = mature tRNA + ADP-alpha-D-ribose 1'',2''-cyclic phosphate + nicotinamide</text>
        <dbReference type="Rhea" id="RHEA:23324"/>
        <dbReference type="Rhea" id="RHEA-COMP:11106"/>
        <dbReference type="Rhea" id="RHEA-COMP:11107"/>
        <dbReference type="ChEBI" id="CHEBI:17154"/>
        <dbReference type="ChEBI" id="CHEBI:57540"/>
        <dbReference type="ChEBI" id="CHEBI:76596"/>
        <dbReference type="ChEBI" id="CHEBI:82883"/>
        <dbReference type="ChEBI" id="CHEBI:85027"/>
        <dbReference type="EC" id="2.7.1.160"/>
    </reaction>
</comment>
<evidence type="ECO:0000256" key="4">
    <source>
        <dbReference type="ARBA" id="ARBA00022679"/>
    </source>
</evidence>
<keyword evidence="4 8" id="KW-0808">Transferase</keyword>
<dbReference type="Pfam" id="PF01885">
    <property type="entry name" value="PTS_2-RNA"/>
    <property type="match status" value="1"/>
</dbReference>
<comment type="similarity">
    <text evidence="2">Belongs to the KptA/TPT1 family.</text>
</comment>
<evidence type="ECO:0000256" key="3">
    <source>
        <dbReference type="ARBA" id="ARBA00012007"/>
    </source>
</evidence>
<dbReference type="GeneID" id="27898184"/>
<dbReference type="Proteomes" id="UP000016931">
    <property type="component" value="Unassembled WGS sequence"/>
</dbReference>
<feature type="region of interest" description="Disordered" evidence="7">
    <location>
        <begin position="74"/>
        <end position="97"/>
    </location>
</feature>
<dbReference type="AlphaFoldDB" id="N1QJL8"/>
<feature type="non-terminal residue" evidence="8">
    <location>
        <position position="1"/>
    </location>
</feature>
<proteinExistence type="inferred from homology"/>
<dbReference type="Gene3D" id="1.10.10.970">
    <property type="entry name" value="RNA 2'-phosphotransferase, Tpt1/KptA family, N-terminal domain"/>
    <property type="match status" value="1"/>
</dbReference>
<reference evidence="8 9" key="1">
    <citation type="journal article" date="2012" name="PLoS Pathog.">
        <title>Diverse lifestyles and strategies of plant pathogenesis encoded in the genomes of eighteen Dothideomycetes fungi.</title>
        <authorList>
            <person name="Ohm R.A."/>
            <person name="Feau N."/>
            <person name="Henrissat B."/>
            <person name="Schoch C.L."/>
            <person name="Horwitz B.A."/>
            <person name="Barry K.W."/>
            <person name="Condon B.J."/>
            <person name="Copeland A.C."/>
            <person name="Dhillon B."/>
            <person name="Glaser F."/>
            <person name="Hesse C.N."/>
            <person name="Kosti I."/>
            <person name="LaButti K."/>
            <person name="Lindquist E.A."/>
            <person name="Lucas S."/>
            <person name="Salamov A.A."/>
            <person name="Bradshaw R.E."/>
            <person name="Ciuffetti L."/>
            <person name="Hamelin R.C."/>
            <person name="Kema G.H.J."/>
            <person name="Lawrence C."/>
            <person name="Scott J.A."/>
            <person name="Spatafora J.W."/>
            <person name="Turgeon B.G."/>
            <person name="de Wit P.J.G.M."/>
            <person name="Zhong S."/>
            <person name="Goodwin S.B."/>
            <person name="Grigoriev I.V."/>
        </authorList>
    </citation>
    <scope>NUCLEOTIDE SEQUENCE [LARGE SCALE GENOMIC DNA]</scope>
    <source>
        <strain evidence="8 9">SO2202</strain>
    </source>
</reference>
<dbReference type="eggNOG" id="KOG2278">
    <property type="taxonomic scope" value="Eukaryota"/>
</dbReference>
<name>N1QJL8_SPHMS</name>
<sequence>RPPPPRPVQVSKKIAWLLRHGAEKEHLTLDSAGFANVHDVLENRNLKSLKVTFDELRACVRENDKQRFTLKLRSKSADTKDDDEDENEKESKNPSDYLIRANQGHSLKKIIQDQELLQPITATEENNIPAVAIHGTTKNAWKLIVASGGLKPMGRNHIHFAPGLPAEGKEKEKEKEKEIPVISGIRASSKILIYLDLAKAMQAGIKFWRSDNGVILSEGDENGLISMHFFQRVEDRTKEGGGAILIRDGKLL</sequence>
<evidence type="ECO:0000256" key="6">
    <source>
        <dbReference type="ARBA" id="ARBA00047949"/>
    </source>
</evidence>
<dbReference type="GO" id="GO:0006388">
    <property type="term" value="P:tRNA splicing, via endonucleolytic cleavage and ligation"/>
    <property type="evidence" value="ECO:0007669"/>
    <property type="project" value="TreeGrafter"/>
</dbReference>
<accession>N1QJL8</accession>
<dbReference type="OMA" id="HATWPKI"/>
<keyword evidence="5" id="KW-0520">NAD</keyword>
<dbReference type="RefSeq" id="XP_016765552.1">
    <property type="nucleotide sequence ID" value="XM_016901047.1"/>
</dbReference>